<keyword evidence="1" id="KW-1133">Transmembrane helix</keyword>
<dbReference type="GO" id="GO:0000155">
    <property type="term" value="F:phosphorelay sensor kinase activity"/>
    <property type="evidence" value="ECO:0007669"/>
    <property type="project" value="InterPro"/>
</dbReference>
<dbReference type="PANTHER" id="PTHR34220">
    <property type="entry name" value="SENSOR HISTIDINE KINASE YPDA"/>
    <property type="match status" value="1"/>
</dbReference>
<dbReference type="RefSeq" id="WP_119438303.1">
    <property type="nucleotide sequence ID" value="NZ_QWGR01000006.1"/>
</dbReference>
<proteinExistence type="predicted"/>
<evidence type="ECO:0000313" key="5">
    <source>
        <dbReference type="Proteomes" id="UP000265926"/>
    </source>
</evidence>
<feature type="transmembrane region" description="Helical" evidence="1">
    <location>
        <begin position="284"/>
        <end position="308"/>
    </location>
</feature>
<comment type="caution">
    <text evidence="4">The sequence shown here is derived from an EMBL/GenBank/DDBJ whole genome shotgun (WGS) entry which is preliminary data.</text>
</comment>
<dbReference type="SUPFAM" id="SSF55874">
    <property type="entry name" value="ATPase domain of HSP90 chaperone/DNA topoisomerase II/histidine kinase"/>
    <property type="match status" value="1"/>
</dbReference>
<evidence type="ECO:0000256" key="1">
    <source>
        <dbReference type="SAM" id="Phobius"/>
    </source>
</evidence>
<gene>
    <name evidence="4" type="ORF">D1614_12600</name>
</gene>
<protein>
    <recommendedName>
        <fullName evidence="3">Signal transduction histidine kinase internal region domain-containing protein</fullName>
    </recommendedName>
</protein>
<reference evidence="4 5" key="1">
    <citation type="submission" date="2018-08" db="EMBL/GenBank/DDBJ databases">
        <title>Pallidiluteibacterium maritimus gen. nov., sp. nov., isolated from coastal sediment.</title>
        <authorList>
            <person name="Zhou L.Y."/>
        </authorList>
    </citation>
    <scope>NUCLEOTIDE SEQUENCE [LARGE SCALE GENOMIC DNA]</scope>
    <source>
        <strain evidence="4 5">XSD2</strain>
    </source>
</reference>
<evidence type="ECO:0000313" key="4">
    <source>
        <dbReference type="EMBL" id="RIJ47957.1"/>
    </source>
</evidence>
<keyword evidence="5" id="KW-1185">Reference proteome</keyword>
<dbReference type="AlphaFoldDB" id="A0A399T114"/>
<organism evidence="4 5">
    <name type="scientific">Maribellus luteus</name>
    <dbReference type="NCBI Taxonomy" id="2305463"/>
    <lineage>
        <taxon>Bacteria</taxon>
        <taxon>Pseudomonadati</taxon>
        <taxon>Bacteroidota</taxon>
        <taxon>Bacteroidia</taxon>
        <taxon>Marinilabiliales</taxon>
        <taxon>Prolixibacteraceae</taxon>
        <taxon>Maribellus</taxon>
    </lineage>
</organism>
<feature type="signal peptide" evidence="2">
    <location>
        <begin position="1"/>
        <end position="21"/>
    </location>
</feature>
<dbReference type="PANTHER" id="PTHR34220:SF7">
    <property type="entry name" value="SENSOR HISTIDINE KINASE YPDA"/>
    <property type="match status" value="1"/>
</dbReference>
<dbReference type="OrthoDB" id="6190788at2"/>
<evidence type="ECO:0000256" key="2">
    <source>
        <dbReference type="SAM" id="SignalP"/>
    </source>
</evidence>
<feature type="transmembrane region" description="Helical" evidence="1">
    <location>
        <begin position="251"/>
        <end position="272"/>
    </location>
</feature>
<dbReference type="InterPro" id="IPR010559">
    <property type="entry name" value="Sig_transdc_His_kin_internal"/>
</dbReference>
<feature type="transmembrane region" description="Helical" evidence="1">
    <location>
        <begin position="320"/>
        <end position="343"/>
    </location>
</feature>
<sequence>MKQKLLFIAILGIFISGNLFAKTGAVTPYNPEEKVYWDFLRERLFDEENAFVSSFQGDILIYLKGAGKQDSSIVENLMQELKKLIPDRNVRFSNKYYEVNANNQIIHSIHIGFNDEGIISSNGYVHHSKNISGNQIYYDGFKGIYQPDIFGQNVNVKFNDSISFTERKRYIEYAIVMSMCVLKGNPLEARTFFENAILNDFDYNPLNTEFSDVDKFVISKLYAYDFKEQFRNYMLVNYSWRYYLVFTYKSLMSPIAYLTCFLFAIVIFLVSYNPVLKRNYRNKYWSYLISGLLVTNTLIVAIVLYGFLATRYVILDSGYLIQWMILNFVSILLSSLLFLIEKVLVKDKLSHKNQLFLKVLSVFVIIVLPLSIALPFIDGYDNMLQVYLWIIGITIATVRGMVIYLKNIGALEVREKEVELVALKEANTRAEIQSLHARINPHFLYNSLNSIAGLAHRDADKTEKMALSLSDMFRYSLNRESKVMTEIHNEIEMVRSYLEIEQIRFGERMSFTIRIDEETCRYLAPKFILQPLVENAIKHGISKIESQGFIAVSIVLVNDKIEIKISDNGPGFSEGLVAGYGLQSLYDLLEICYKGEAEVNWQNSPDKYILVRIPSKSNSIEV</sequence>
<dbReference type="InterPro" id="IPR050640">
    <property type="entry name" value="Bact_2-comp_sensor_kinase"/>
</dbReference>
<dbReference type="GO" id="GO:0016020">
    <property type="term" value="C:membrane"/>
    <property type="evidence" value="ECO:0007669"/>
    <property type="project" value="InterPro"/>
</dbReference>
<dbReference type="InterPro" id="IPR036890">
    <property type="entry name" value="HATPase_C_sf"/>
</dbReference>
<dbReference type="Gene3D" id="3.30.565.10">
    <property type="entry name" value="Histidine kinase-like ATPase, C-terminal domain"/>
    <property type="match status" value="1"/>
</dbReference>
<feature type="chain" id="PRO_5017277938" description="Signal transduction histidine kinase internal region domain-containing protein" evidence="2">
    <location>
        <begin position="22"/>
        <end position="622"/>
    </location>
</feature>
<evidence type="ECO:0000259" key="3">
    <source>
        <dbReference type="Pfam" id="PF06580"/>
    </source>
</evidence>
<name>A0A399T114_9BACT</name>
<feature type="domain" description="Signal transduction histidine kinase internal region" evidence="3">
    <location>
        <begin position="430"/>
        <end position="508"/>
    </location>
</feature>
<dbReference type="EMBL" id="QWGR01000006">
    <property type="protein sequence ID" value="RIJ47957.1"/>
    <property type="molecule type" value="Genomic_DNA"/>
</dbReference>
<accession>A0A399T114</accession>
<feature type="transmembrane region" description="Helical" evidence="1">
    <location>
        <begin position="386"/>
        <end position="405"/>
    </location>
</feature>
<keyword evidence="1" id="KW-0472">Membrane</keyword>
<keyword evidence="1" id="KW-0812">Transmembrane</keyword>
<feature type="transmembrane region" description="Helical" evidence="1">
    <location>
        <begin position="355"/>
        <end position="374"/>
    </location>
</feature>
<keyword evidence="2" id="KW-0732">Signal</keyword>
<dbReference type="Pfam" id="PF06580">
    <property type="entry name" value="His_kinase"/>
    <property type="match status" value="1"/>
</dbReference>
<dbReference type="Proteomes" id="UP000265926">
    <property type="component" value="Unassembled WGS sequence"/>
</dbReference>